<dbReference type="CDD" id="cd03801">
    <property type="entry name" value="GT4_PimA-like"/>
    <property type="match status" value="1"/>
</dbReference>
<sequence>MTEERGAASTARTDLDAVIRDAAPGREILFLAHRIPYPPDKGDKIRSWHLLRHLLRRGPVRLGCFVDDRQDWQHADMLRSLCADCHVEPLPRAALPLAALSALARGEALTVAHYRSRRMARWVDAAFASGRVGTAVAFSGAMAPYLMRPAAVAAGVPRLLDFVDVDSAKWSDYAGRRRGPARWLYAREADRLARFETAAAAAVDASILVCRREAELFQARNGGARPLIVRNGVDLDYFRPGDFPDPFPRGGLPLVMTGAMDYRPNADGAQWFAREVLPLLRAGFPEACFWIVGNNPSPEVQRLQGAGVRVTGRVPDIRPYLAHAAAVVAPLRIARGVQNKVLEAMAMARPVVSTPAAAAGIEIRHGRDGLVADTAPAFASALASLLVDGDAAAALGRRARLRVETEYSWPAALAALDPLLEPPSVATRRVA</sequence>
<keyword evidence="2" id="KW-1185">Reference proteome</keyword>
<dbReference type="NCBIfam" id="TIGR03087">
    <property type="entry name" value="stp1"/>
    <property type="match status" value="1"/>
</dbReference>
<dbReference type="Gene3D" id="3.40.50.2000">
    <property type="entry name" value="Glycogen Phosphorylase B"/>
    <property type="match status" value="2"/>
</dbReference>
<organism evidence="1 2">
    <name type="scientific">Rhodocista pekingensis</name>
    <dbReference type="NCBI Taxonomy" id="201185"/>
    <lineage>
        <taxon>Bacteria</taxon>
        <taxon>Pseudomonadati</taxon>
        <taxon>Pseudomonadota</taxon>
        <taxon>Alphaproteobacteria</taxon>
        <taxon>Rhodospirillales</taxon>
        <taxon>Azospirillaceae</taxon>
        <taxon>Rhodocista</taxon>
    </lineage>
</organism>
<dbReference type="SUPFAM" id="SSF53756">
    <property type="entry name" value="UDP-Glycosyltransferase/glycogen phosphorylase"/>
    <property type="match status" value="1"/>
</dbReference>
<proteinExistence type="predicted"/>
<evidence type="ECO:0000313" key="1">
    <source>
        <dbReference type="EMBL" id="MFC7335285.1"/>
    </source>
</evidence>
<dbReference type="InterPro" id="IPR017521">
    <property type="entry name" value="Sugar_tfrase_PEP-CTERM_Stp1"/>
</dbReference>
<protein>
    <submittedName>
        <fullName evidence="1">TIGR03087 family PEP-CTERM/XrtA system glycosyltransferase</fullName>
    </submittedName>
</protein>
<accession>A0ABW2L101</accession>
<gene>
    <name evidence="1" type="ORF">ACFQPS_19110</name>
</gene>
<name>A0ABW2L101_9PROT</name>
<comment type="caution">
    <text evidence="1">The sequence shown here is derived from an EMBL/GenBank/DDBJ whole genome shotgun (WGS) entry which is preliminary data.</text>
</comment>
<dbReference type="Proteomes" id="UP001596456">
    <property type="component" value="Unassembled WGS sequence"/>
</dbReference>
<dbReference type="PANTHER" id="PTHR12526:SF600">
    <property type="entry name" value="GLYCOSYL TRANSFERASE GROUP 1"/>
    <property type="match status" value="1"/>
</dbReference>
<reference evidence="2" key="1">
    <citation type="journal article" date="2019" name="Int. J. Syst. Evol. Microbiol.">
        <title>The Global Catalogue of Microorganisms (GCM) 10K type strain sequencing project: providing services to taxonomists for standard genome sequencing and annotation.</title>
        <authorList>
            <consortium name="The Broad Institute Genomics Platform"/>
            <consortium name="The Broad Institute Genome Sequencing Center for Infectious Disease"/>
            <person name="Wu L."/>
            <person name="Ma J."/>
        </authorList>
    </citation>
    <scope>NUCLEOTIDE SEQUENCE [LARGE SCALE GENOMIC DNA]</scope>
    <source>
        <strain evidence="2">CGMCC 1.16275</strain>
    </source>
</reference>
<evidence type="ECO:0000313" key="2">
    <source>
        <dbReference type="Proteomes" id="UP001596456"/>
    </source>
</evidence>
<dbReference type="Pfam" id="PF13692">
    <property type="entry name" value="Glyco_trans_1_4"/>
    <property type="match status" value="1"/>
</dbReference>
<dbReference type="PANTHER" id="PTHR12526">
    <property type="entry name" value="GLYCOSYLTRANSFERASE"/>
    <property type="match status" value="1"/>
</dbReference>
<dbReference type="EMBL" id="JBHTCM010000028">
    <property type="protein sequence ID" value="MFC7335285.1"/>
    <property type="molecule type" value="Genomic_DNA"/>
</dbReference>
<dbReference type="RefSeq" id="WP_377360818.1">
    <property type="nucleotide sequence ID" value="NZ_JBHTCM010000028.1"/>
</dbReference>